<name>A0A937RNM3_9ACTN</name>
<keyword evidence="4" id="KW-1185">Reference proteome</keyword>
<dbReference type="GO" id="GO:0016831">
    <property type="term" value="F:carboxy-lyase activity"/>
    <property type="evidence" value="ECO:0007669"/>
    <property type="project" value="InterPro"/>
</dbReference>
<dbReference type="GO" id="GO:0019748">
    <property type="term" value="P:secondary metabolic process"/>
    <property type="evidence" value="ECO:0007669"/>
    <property type="project" value="TreeGrafter"/>
</dbReference>
<dbReference type="InterPro" id="IPR006680">
    <property type="entry name" value="Amidohydro-rel"/>
</dbReference>
<dbReference type="GO" id="GO:0005737">
    <property type="term" value="C:cytoplasm"/>
    <property type="evidence" value="ECO:0007669"/>
    <property type="project" value="TreeGrafter"/>
</dbReference>
<sequence length="417" mass="47149">MASEASGQDVLSSYHIIDGDAHWTEPPDLWTSRAPASLKGRLPYVKRVNGRDHWFIENGESFGHLGTCIIDQYGVKHRGIEAPESQDVVDADVLANFKDPSRPTFDDVHAAAYDAKARVKLLDELGLWAQIVYPNAAGLATMKFMNDVRDADLRLALVQIYNDAIAEWQQESGGRLLPQAILPFWDQEALEREARRAVEDLGLHGLVISDKPEQIGLPNFTTSYWAGFWDFCASTGTPVNFHVGGNLDASPIMKMPWDSFGPEAWMAITAPLFAMGSARTIMCFIYSGILDKYPGLKLVSVESGIGWVPYFLEAMEYQLDEMMPNEGKALRRRPKEYFRDHFYTTFWFEREALKNLEAIGPGNILVETDYPHPTCLYPHREHFASVFQDVKPEYRRRILQDNAAELYRVALPEPATV</sequence>
<evidence type="ECO:0000259" key="2">
    <source>
        <dbReference type="Pfam" id="PF04909"/>
    </source>
</evidence>
<keyword evidence="1" id="KW-0456">Lyase</keyword>
<reference evidence="3" key="1">
    <citation type="submission" date="2020-12" db="EMBL/GenBank/DDBJ databases">
        <title>Genomic characterization of non-nitrogen-fixing Frankia strains.</title>
        <authorList>
            <person name="Carlos-Shanley C."/>
            <person name="Guerra T."/>
            <person name="Hahn D."/>
        </authorList>
    </citation>
    <scope>NUCLEOTIDE SEQUENCE</scope>
    <source>
        <strain evidence="3">CN6</strain>
    </source>
</reference>
<dbReference type="InterPro" id="IPR032465">
    <property type="entry name" value="ACMSD"/>
</dbReference>
<evidence type="ECO:0000313" key="4">
    <source>
        <dbReference type="Proteomes" id="UP000604475"/>
    </source>
</evidence>
<dbReference type="InterPro" id="IPR032466">
    <property type="entry name" value="Metal_Hydrolase"/>
</dbReference>
<dbReference type="Pfam" id="PF04909">
    <property type="entry name" value="Amidohydro_2"/>
    <property type="match status" value="1"/>
</dbReference>
<dbReference type="PANTHER" id="PTHR21240:SF28">
    <property type="entry name" value="ISO-OROTATE DECARBOXYLASE (EUROFUNG)"/>
    <property type="match status" value="1"/>
</dbReference>
<gene>
    <name evidence="3" type="ORF">I7412_18715</name>
</gene>
<organism evidence="3 4">
    <name type="scientific">Frankia nepalensis</name>
    <dbReference type="NCBI Taxonomy" id="1836974"/>
    <lineage>
        <taxon>Bacteria</taxon>
        <taxon>Bacillati</taxon>
        <taxon>Actinomycetota</taxon>
        <taxon>Actinomycetes</taxon>
        <taxon>Frankiales</taxon>
        <taxon>Frankiaceae</taxon>
        <taxon>Frankia</taxon>
    </lineage>
</organism>
<evidence type="ECO:0000313" key="3">
    <source>
        <dbReference type="EMBL" id="MBL7629156.1"/>
    </source>
</evidence>
<dbReference type="GO" id="GO:0016787">
    <property type="term" value="F:hydrolase activity"/>
    <property type="evidence" value="ECO:0007669"/>
    <property type="project" value="InterPro"/>
</dbReference>
<dbReference type="SUPFAM" id="SSF51556">
    <property type="entry name" value="Metallo-dependent hydrolases"/>
    <property type="match status" value="1"/>
</dbReference>
<comment type="caution">
    <text evidence="3">The sequence shown here is derived from an EMBL/GenBank/DDBJ whole genome shotgun (WGS) entry which is preliminary data.</text>
</comment>
<feature type="domain" description="Amidohydrolase-related" evidence="2">
    <location>
        <begin position="143"/>
        <end position="408"/>
    </location>
</feature>
<dbReference type="AlphaFoldDB" id="A0A937RNM3"/>
<dbReference type="Gene3D" id="3.20.20.140">
    <property type="entry name" value="Metal-dependent hydrolases"/>
    <property type="match status" value="1"/>
</dbReference>
<proteinExistence type="predicted"/>
<protein>
    <submittedName>
        <fullName evidence="3">Amidohydrolase</fullName>
    </submittedName>
</protein>
<evidence type="ECO:0000256" key="1">
    <source>
        <dbReference type="ARBA" id="ARBA00023239"/>
    </source>
</evidence>
<accession>A0A937RNM3</accession>
<dbReference type="Proteomes" id="UP000604475">
    <property type="component" value="Unassembled WGS sequence"/>
</dbReference>
<dbReference type="PANTHER" id="PTHR21240">
    <property type="entry name" value="2-AMINO-3-CARBOXYLMUCONATE-6-SEMIALDEHYDE DECARBOXYLASE"/>
    <property type="match status" value="1"/>
</dbReference>
<dbReference type="RefSeq" id="WP_203006693.1">
    <property type="nucleotide sequence ID" value="NZ_JADWYU010000381.1"/>
</dbReference>
<dbReference type="EMBL" id="JAEACQ010000216">
    <property type="protein sequence ID" value="MBL7629156.1"/>
    <property type="molecule type" value="Genomic_DNA"/>
</dbReference>